<feature type="compositionally biased region" description="Pro residues" evidence="1">
    <location>
        <begin position="29"/>
        <end position="50"/>
    </location>
</feature>
<dbReference type="Gramene" id="scaffold_801110.1">
    <property type="protein sequence ID" value="scaffold_801110.1"/>
    <property type="gene ID" value="scaffold_801110.1"/>
</dbReference>
<dbReference type="AlphaFoldDB" id="D7ML35"/>
<protein>
    <submittedName>
        <fullName evidence="2">Expressed protein</fullName>
    </submittedName>
</protein>
<name>D7ML35_ARALL</name>
<reference evidence="3" key="1">
    <citation type="journal article" date="2011" name="Nat. Genet.">
        <title>The Arabidopsis lyrata genome sequence and the basis of rapid genome size change.</title>
        <authorList>
            <person name="Hu T.T."/>
            <person name="Pattyn P."/>
            <person name="Bakker E.G."/>
            <person name="Cao J."/>
            <person name="Cheng J.-F."/>
            <person name="Clark R.M."/>
            <person name="Fahlgren N."/>
            <person name="Fawcett J.A."/>
            <person name="Grimwood J."/>
            <person name="Gundlach H."/>
            <person name="Haberer G."/>
            <person name="Hollister J.D."/>
            <person name="Ossowski S."/>
            <person name="Ottilar R.P."/>
            <person name="Salamov A.A."/>
            <person name="Schneeberger K."/>
            <person name="Spannagl M."/>
            <person name="Wang X."/>
            <person name="Yang L."/>
            <person name="Nasrallah M.E."/>
            <person name="Bergelson J."/>
            <person name="Carrington J.C."/>
            <person name="Gaut B.S."/>
            <person name="Schmutz J."/>
            <person name="Mayer K.F.X."/>
            <person name="Van de Peer Y."/>
            <person name="Grigoriev I.V."/>
            <person name="Nordborg M."/>
            <person name="Weigel D."/>
            <person name="Guo Y.-L."/>
        </authorList>
    </citation>
    <scope>NUCLEOTIDE SEQUENCE [LARGE SCALE GENOMIC DNA]</scope>
    <source>
        <strain evidence="3">cv. MN47</strain>
    </source>
</reference>
<keyword evidence="3" id="KW-1185">Reference proteome</keyword>
<proteinExistence type="predicted"/>
<evidence type="ECO:0000256" key="1">
    <source>
        <dbReference type="SAM" id="MobiDB-lite"/>
    </source>
</evidence>
<evidence type="ECO:0000313" key="3">
    <source>
        <dbReference type="Proteomes" id="UP000008694"/>
    </source>
</evidence>
<dbReference type="EMBL" id="GL348720">
    <property type="protein sequence ID" value="EFH40137.1"/>
    <property type="molecule type" value="Genomic_DNA"/>
</dbReference>
<dbReference type="Proteomes" id="UP000008694">
    <property type="component" value="Unassembled WGS sequence"/>
</dbReference>
<accession>D7ML35</accession>
<sequence length="392" mass="42554">MTFSPLSTSSRSSCLPMSSVAFLNLRPTRAPPPEPPSPPTPPEPPDPPDPQICLSFGESLSQPPSFTSFSTFDSLLQLSSARASFPSTTSLSHLPAKGPLTVQPPDESPFAICFGDLDARHCPTSSTIASFNDGCYLIDAYTFPPQTFPQVCSSSSHSNSFRMERIIWMFVEFLALVLWNSDLAYSVLMGLDTLVSTFVLSSSTLIALMRSLTAVCRVYLDYALLEVVSWQLGQRCLSIDNRPVNLVLWGFQSPHLSSKELIILPNTSLVFSGIVTGSIVFKTVLLDVEARIIVQDCSRSAFADCLASGLMEALFSPPCGFNKNFQTKDVCFVGCSWLDASLVELFSSPLSQSLILSFVVAVSFYSCSTSMYVVVSVYPALCSHVVSSLSRG</sequence>
<feature type="region of interest" description="Disordered" evidence="1">
    <location>
        <begin position="23"/>
        <end position="52"/>
    </location>
</feature>
<evidence type="ECO:0000313" key="2">
    <source>
        <dbReference type="EMBL" id="EFH40137.1"/>
    </source>
</evidence>
<dbReference type="HOGENOM" id="CLU_720320_0_0_1"/>
<organism evidence="3">
    <name type="scientific">Arabidopsis lyrata subsp. lyrata</name>
    <name type="common">Lyre-leaved rock-cress</name>
    <dbReference type="NCBI Taxonomy" id="81972"/>
    <lineage>
        <taxon>Eukaryota</taxon>
        <taxon>Viridiplantae</taxon>
        <taxon>Streptophyta</taxon>
        <taxon>Embryophyta</taxon>
        <taxon>Tracheophyta</taxon>
        <taxon>Spermatophyta</taxon>
        <taxon>Magnoliopsida</taxon>
        <taxon>eudicotyledons</taxon>
        <taxon>Gunneridae</taxon>
        <taxon>Pentapetalae</taxon>
        <taxon>rosids</taxon>
        <taxon>malvids</taxon>
        <taxon>Brassicales</taxon>
        <taxon>Brassicaceae</taxon>
        <taxon>Camelineae</taxon>
        <taxon>Arabidopsis</taxon>
    </lineage>
</organism>
<gene>
    <name evidence="2" type="ORF">ARALYDRAFT_917710</name>
</gene>